<protein>
    <submittedName>
        <fullName evidence="6">Glycosyltransferase involved in cell wall bisynthesis</fullName>
    </submittedName>
</protein>
<evidence type="ECO:0000313" key="6">
    <source>
        <dbReference type="EMBL" id="SHJ76575.1"/>
    </source>
</evidence>
<dbReference type="InterPro" id="IPR028098">
    <property type="entry name" value="Glyco_trans_4-like_N"/>
</dbReference>
<dbReference type="Pfam" id="PF00534">
    <property type="entry name" value="Glycos_transf_1"/>
    <property type="match status" value="1"/>
</dbReference>
<dbReference type="EMBL" id="FQZE01000029">
    <property type="protein sequence ID" value="SHJ76575.1"/>
    <property type="molecule type" value="Genomic_DNA"/>
</dbReference>
<evidence type="ECO:0000259" key="4">
    <source>
        <dbReference type="Pfam" id="PF00534"/>
    </source>
</evidence>
<gene>
    <name evidence="6" type="ORF">SAMN05444280_12913</name>
</gene>
<evidence type="ECO:0000256" key="1">
    <source>
        <dbReference type="ARBA" id="ARBA00022676"/>
    </source>
</evidence>
<proteinExistence type="predicted"/>
<feature type="domain" description="Glycosyltransferase subfamily 4-like N-terminal" evidence="5">
    <location>
        <begin position="22"/>
        <end position="174"/>
    </location>
</feature>
<evidence type="ECO:0000259" key="5">
    <source>
        <dbReference type="Pfam" id="PF13439"/>
    </source>
</evidence>
<keyword evidence="3" id="KW-0812">Transmembrane</keyword>
<accession>A0A1M6LZG8</accession>
<keyword evidence="3" id="KW-0472">Membrane</keyword>
<reference evidence="6 7" key="1">
    <citation type="submission" date="2016-11" db="EMBL/GenBank/DDBJ databases">
        <authorList>
            <person name="Jaros S."/>
            <person name="Januszkiewicz K."/>
            <person name="Wedrychowicz H."/>
        </authorList>
    </citation>
    <scope>NUCLEOTIDE SEQUENCE [LARGE SCALE GENOMIC DNA]</scope>
    <source>
        <strain evidence="6 7">DSM 27063</strain>
    </source>
</reference>
<keyword evidence="3" id="KW-1133">Transmembrane helix</keyword>
<keyword evidence="7" id="KW-1185">Reference proteome</keyword>
<feature type="domain" description="Glycosyl transferase family 1" evidence="4">
    <location>
        <begin position="188"/>
        <end position="347"/>
    </location>
</feature>
<dbReference type="AlphaFoldDB" id="A0A1M6LZG8"/>
<dbReference type="SUPFAM" id="SSF53756">
    <property type="entry name" value="UDP-Glycosyltransferase/glycogen phosphorylase"/>
    <property type="match status" value="1"/>
</dbReference>
<sequence length="372" mass="42700">MKLAARKRIIVSVTNDLVSDNRVHKTCSTLADMGFNVLLAGRKLHHSPKLTPRSYSTRRFKLLFNKGPLFYACYNFRLFWILIFRKFDLLLANDLDTLPANYLAAKIKKKPLVYDSHEYFTEVPELVNRTTVQRIWEGLEKQLVPKVNAAYTVCDSIARIYTEKYGVDFRVVRNVPAKQNFNPGDDNTSENHEKIILYQGAVNIGRGLEQAILAMKYLQGAKLLIAGDGDIITELQQLTEREGLQNKVQFLGRLPIDELAQLTPQAHLGLSIEEDLGLNYRYALPNKLFDYIRARVPVLVTDLPEMATLVKHYQIGETIHALEPKLLAEKMEEMLENQAKQAEWKQNLETAARELNWENEKGILVKIFQPFL</sequence>
<keyword evidence="2 6" id="KW-0808">Transferase</keyword>
<evidence type="ECO:0000256" key="3">
    <source>
        <dbReference type="SAM" id="Phobius"/>
    </source>
</evidence>
<dbReference type="Gene3D" id="3.40.50.2000">
    <property type="entry name" value="Glycogen Phosphorylase B"/>
    <property type="match status" value="2"/>
</dbReference>
<feature type="transmembrane region" description="Helical" evidence="3">
    <location>
        <begin position="63"/>
        <end position="83"/>
    </location>
</feature>
<dbReference type="InterPro" id="IPR001296">
    <property type="entry name" value="Glyco_trans_1"/>
</dbReference>
<organism evidence="6 7">
    <name type="scientific">Tangfeifania diversioriginum</name>
    <dbReference type="NCBI Taxonomy" id="1168035"/>
    <lineage>
        <taxon>Bacteria</taxon>
        <taxon>Pseudomonadati</taxon>
        <taxon>Bacteroidota</taxon>
        <taxon>Bacteroidia</taxon>
        <taxon>Marinilabiliales</taxon>
        <taxon>Prolixibacteraceae</taxon>
        <taxon>Tangfeifania</taxon>
    </lineage>
</organism>
<dbReference type="GO" id="GO:0016757">
    <property type="term" value="F:glycosyltransferase activity"/>
    <property type="evidence" value="ECO:0007669"/>
    <property type="project" value="UniProtKB-KW"/>
</dbReference>
<dbReference type="STRING" id="1168035.SAMN05444280_12913"/>
<dbReference type="Pfam" id="PF13439">
    <property type="entry name" value="Glyco_transf_4"/>
    <property type="match status" value="1"/>
</dbReference>
<keyword evidence="1" id="KW-0328">Glycosyltransferase</keyword>
<evidence type="ECO:0000313" key="7">
    <source>
        <dbReference type="Proteomes" id="UP000184050"/>
    </source>
</evidence>
<name>A0A1M6LZG8_9BACT</name>
<evidence type="ECO:0000256" key="2">
    <source>
        <dbReference type="ARBA" id="ARBA00022679"/>
    </source>
</evidence>
<dbReference type="Proteomes" id="UP000184050">
    <property type="component" value="Unassembled WGS sequence"/>
</dbReference>
<dbReference type="PANTHER" id="PTHR12526">
    <property type="entry name" value="GLYCOSYLTRANSFERASE"/>
    <property type="match status" value="1"/>
</dbReference>
<dbReference type="RefSeq" id="WP_073172094.1">
    <property type="nucleotide sequence ID" value="NZ_FQZE01000029.1"/>
</dbReference>
<dbReference type="PANTHER" id="PTHR12526:SF629">
    <property type="entry name" value="TEICHURONIC ACID BIOSYNTHESIS GLYCOSYLTRANSFERASE TUAH-RELATED"/>
    <property type="match status" value="1"/>
</dbReference>